<evidence type="ECO:0000313" key="4">
    <source>
        <dbReference type="Proteomes" id="UP001370348"/>
    </source>
</evidence>
<proteinExistence type="predicted"/>
<sequence length="252" mass="26894">MVDVGAQATAEIMKHVPCPHCGAQARMESDVVLRWVCAVCGGPRVPVEDAAAHSEREREQLLRAGHAKKMAFAHRAFGIGLSLTGTMLAALGAALATVAGAVALFMVLAAVVALVFGITYVRSAKRRDTEAKEAVFEAWETVAEGLLRARAGTDQGEVTGEQIARAMHTSVEDVERMMSFLAVDNRARIVVKDAELVYTSGDMTSQPPAAEEVSGTRIEGDPQEEAMERAILESEEADADAAHPPGTDARRR</sequence>
<dbReference type="RefSeq" id="WP_394826912.1">
    <property type="nucleotide sequence ID" value="NZ_CP089984.1"/>
</dbReference>
<feature type="transmembrane region" description="Helical" evidence="2">
    <location>
        <begin position="76"/>
        <end position="96"/>
    </location>
</feature>
<dbReference type="EMBL" id="CP089984">
    <property type="protein sequence ID" value="WXB17282.1"/>
    <property type="molecule type" value="Genomic_DNA"/>
</dbReference>
<evidence type="ECO:0008006" key="5">
    <source>
        <dbReference type="Google" id="ProtNLM"/>
    </source>
</evidence>
<feature type="transmembrane region" description="Helical" evidence="2">
    <location>
        <begin position="102"/>
        <end position="121"/>
    </location>
</feature>
<keyword evidence="4" id="KW-1185">Reference proteome</keyword>
<organism evidence="3 4">
    <name type="scientific">Pendulispora albinea</name>
    <dbReference type="NCBI Taxonomy" id="2741071"/>
    <lineage>
        <taxon>Bacteria</taxon>
        <taxon>Pseudomonadati</taxon>
        <taxon>Myxococcota</taxon>
        <taxon>Myxococcia</taxon>
        <taxon>Myxococcales</taxon>
        <taxon>Sorangiineae</taxon>
        <taxon>Pendulisporaceae</taxon>
        <taxon>Pendulispora</taxon>
    </lineage>
</organism>
<keyword evidence="2" id="KW-0472">Membrane</keyword>
<accession>A0ABZ2M2U6</accession>
<evidence type="ECO:0000313" key="3">
    <source>
        <dbReference type="EMBL" id="WXB17282.1"/>
    </source>
</evidence>
<feature type="region of interest" description="Disordered" evidence="1">
    <location>
        <begin position="202"/>
        <end position="252"/>
    </location>
</feature>
<keyword evidence="2" id="KW-0812">Transmembrane</keyword>
<dbReference type="Proteomes" id="UP001370348">
    <property type="component" value="Chromosome"/>
</dbReference>
<protein>
    <recommendedName>
        <fullName evidence="5">PCI domain-containing protein</fullName>
    </recommendedName>
</protein>
<name>A0ABZ2M2U6_9BACT</name>
<reference evidence="3 4" key="1">
    <citation type="submission" date="2021-12" db="EMBL/GenBank/DDBJ databases">
        <title>Discovery of the Pendulisporaceae a myxobacterial family with distinct sporulation behavior and unique specialized metabolism.</title>
        <authorList>
            <person name="Garcia R."/>
            <person name="Popoff A."/>
            <person name="Bader C.D."/>
            <person name="Loehr J."/>
            <person name="Walesch S."/>
            <person name="Walt C."/>
            <person name="Boldt J."/>
            <person name="Bunk B."/>
            <person name="Haeckl F.J.F.P.J."/>
            <person name="Gunesch A.P."/>
            <person name="Birkelbach J."/>
            <person name="Nuebel U."/>
            <person name="Pietschmann T."/>
            <person name="Bach T."/>
            <person name="Mueller R."/>
        </authorList>
    </citation>
    <scope>NUCLEOTIDE SEQUENCE [LARGE SCALE GENOMIC DNA]</scope>
    <source>
        <strain evidence="3 4">MSr11954</strain>
    </source>
</reference>
<keyword evidence="2" id="KW-1133">Transmembrane helix</keyword>
<gene>
    <name evidence="3" type="ORF">LZC94_08360</name>
</gene>
<evidence type="ECO:0000256" key="2">
    <source>
        <dbReference type="SAM" id="Phobius"/>
    </source>
</evidence>
<evidence type="ECO:0000256" key="1">
    <source>
        <dbReference type="SAM" id="MobiDB-lite"/>
    </source>
</evidence>